<gene>
    <name evidence="1" type="ORF">TorRG33x02_009200</name>
</gene>
<proteinExistence type="predicted"/>
<dbReference type="AlphaFoldDB" id="A0A2P5FYL4"/>
<dbReference type="EMBL" id="JXTC01000003">
    <property type="protein sequence ID" value="POO02859.1"/>
    <property type="molecule type" value="Genomic_DNA"/>
</dbReference>
<reference evidence="2" key="1">
    <citation type="submission" date="2016-06" db="EMBL/GenBank/DDBJ databases">
        <title>Parallel loss of symbiosis genes in relatives of nitrogen-fixing non-legume Parasponia.</title>
        <authorList>
            <person name="Van Velzen R."/>
            <person name="Holmer R."/>
            <person name="Bu F."/>
            <person name="Rutten L."/>
            <person name="Van Zeijl A."/>
            <person name="Liu W."/>
            <person name="Santuari L."/>
            <person name="Cao Q."/>
            <person name="Sharma T."/>
            <person name="Shen D."/>
            <person name="Roswanjaya Y."/>
            <person name="Wardhani T."/>
            <person name="Kalhor M.S."/>
            <person name="Jansen J."/>
            <person name="Van den Hoogen J."/>
            <person name="Gungor B."/>
            <person name="Hartog M."/>
            <person name="Hontelez J."/>
            <person name="Verver J."/>
            <person name="Yang W.-C."/>
            <person name="Schijlen E."/>
            <person name="Repin R."/>
            <person name="Schilthuizen M."/>
            <person name="Schranz E."/>
            <person name="Heidstra R."/>
            <person name="Miyata K."/>
            <person name="Fedorova E."/>
            <person name="Kohlen W."/>
            <person name="Bisseling T."/>
            <person name="Smit S."/>
            <person name="Geurts R."/>
        </authorList>
    </citation>
    <scope>NUCLEOTIDE SEQUENCE [LARGE SCALE GENOMIC DNA]</scope>
    <source>
        <strain evidence="2">cv. RG33-2</strain>
    </source>
</reference>
<sequence>MGPAIIYSDVSRCKALTTFWPSLAQTKVSMNSLVIWLNILAFGFEKCYQIDLAIKDMKLRILRQLSIFISIPLESPTVMSETLPRFIHTCLVLLSVYIVRQKLCGLYHRCESCF</sequence>
<keyword evidence="2" id="KW-1185">Reference proteome</keyword>
<dbReference type="InParanoid" id="A0A2P5FYL4"/>
<dbReference type="STRING" id="63057.A0A2P5FYL4"/>
<comment type="caution">
    <text evidence="1">The sequence shown here is derived from an EMBL/GenBank/DDBJ whole genome shotgun (WGS) entry which is preliminary data.</text>
</comment>
<evidence type="ECO:0000313" key="2">
    <source>
        <dbReference type="Proteomes" id="UP000237000"/>
    </source>
</evidence>
<organism evidence="1 2">
    <name type="scientific">Trema orientale</name>
    <name type="common">Charcoal tree</name>
    <name type="synonym">Celtis orientalis</name>
    <dbReference type="NCBI Taxonomy" id="63057"/>
    <lineage>
        <taxon>Eukaryota</taxon>
        <taxon>Viridiplantae</taxon>
        <taxon>Streptophyta</taxon>
        <taxon>Embryophyta</taxon>
        <taxon>Tracheophyta</taxon>
        <taxon>Spermatophyta</taxon>
        <taxon>Magnoliopsida</taxon>
        <taxon>eudicotyledons</taxon>
        <taxon>Gunneridae</taxon>
        <taxon>Pentapetalae</taxon>
        <taxon>rosids</taxon>
        <taxon>fabids</taxon>
        <taxon>Rosales</taxon>
        <taxon>Cannabaceae</taxon>
        <taxon>Trema</taxon>
    </lineage>
</organism>
<protein>
    <submittedName>
        <fullName evidence="1">Uncharacterized protein</fullName>
    </submittedName>
</protein>
<evidence type="ECO:0000313" key="1">
    <source>
        <dbReference type="EMBL" id="POO02859.1"/>
    </source>
</evidence>
<dbReference type="Proteomes" id="UP000237000">
    <property type="component" value="Unassembled WGS sequence"/>
</dbReference>
<accession>A0A2P5FYL4</accession>
<name>A0A2P5FYL4_TREOI</name>